<keyword evidence="3" id="KW-0256">Endoplasmic reticulum</keyword>
<keyword evidence="2 8" id="KW-0812">Transmembrane</keyword>
<evidence type="ECO:0000256" key="6">
    <source>
        <dbReference type="ARBA" id="ARBA00023136"/>
    </source>
</evidence>
<protein>
    <submittedName>
        <fullName evidence="9">Adipose-regulatory protein-domain-containing protein</fullName>
    </submittedName>
</protein>
<feature type="compositionally biased region" description="Basic and acidic residues" evidence="7">
    <location>
        <begin position="357"/>
        <end position="371"/>
    </location>
</feature>
<keyword evidence="4 8" id="KW-1133">Transmembrane helix</keyword>
<dbReference type="PANTHER" id="PTHR21212:SF0">
    <property type="entry name" value="SEIPIN"/>
    <property type="match status" value="1"/>
</dbReference>
<comment type="caution">
    <text evidence="9">The sequence shown here is derived from an EMBL/GenBank/DDBJ whole genome shotgun (WGS) entry which is preliminary data.</text>
</comment>
<dbReference type="GO" id="GO:0006629">
    <property type="term" value="P:lipid metabolic process"/>
    <property type="evidence" value="ECO:0007669"/>
    <property type="project" value="UniProtKB-KW"/>
</dbReference>
<dbReference type="PANTHER" id="PTHR21212">
    <property type="entry name" value="BERNARDINELLI-SEIP CONGENITAL LIPODYSTROPHY 2 HOMOLOG BSCL2 PROTEIN"/>
    <property type="match status" value="1"/>
</dbReference>
<evidence type="ECO:0000256" key="7">
    <source>
        <dbReference type="SAM" id="MobiDB-lite"/>
    </source>
</evidence>
<sequence length="458" mass="50611">MASDDNSTSDEPGVYSLPDLINRARSEYHRAVKYVDPKVREAQRLACEIARRVVRDIYRFLASRNVQIGIAVIIGLLILSAALAVLSVVAYLLFYNRFLPDQLTTVPVHLQYGYGANCWGLTSLAHTNLKTLQPYDISLSLTVPRSPANLERGNFMVAVHLLYNPKLSRPSTPWQERLTYFAGADGEPLIPTESDPGLAIADKVVMYTATRPALIPYTHPVVELASRLLFLPYHIFYPHSEATTLKIGVVERLAFPRAGILPNSVYVEVQAGQTLQTYKASVTFSAQLGGLRWAMYQFWGIPAFVVFTFTFWAVSMSSTLTALAAIGAWINCPEPVKKVRKEIQEDRKGKGQATIKAEGEHNEDGLSDTERTFPSSSKQPALKFEGRIKQEEGVDDSVAQLVNVPPAAEADDEDDGDDFGDPPPDYRDSGIGTSYDDSVVSREGVKRRRSGQGLRRGG</sequence>
<dbReference type="GO" id="GO:0140042">
    <property type="term" value="P:lipid droplet formation"/>
    <property type="evidence" value="ECO:0007669"/>
    <property type="project" value="UniProtKB-ARBA"/>
</dbReference>
<dbReference type="CDD" id="cd23995">
    <property type="entry name" value="Seipin_BSCL2_like"/>
    <property type="match status" value="1"/>
</dbReference>
<feature type="transmembrane region" description="Helical" evidence="8">
    <location>
        <begin position="68"/>
        <end position="94"/>
    </location>
</feature>
<feature type="region of interest" description="Disordered" evidence="7">
    <location>
        <begin position="343"/>
        <end position="458"/>
    </location>
</feature>
<organism evidence="9 10">
    <name type="scientific">Apodospora peruviana</name>
    <dbReference type="NCBI Taxonomy" id="516989"/>
    <lineage>
        <taxon>Eukaryota</taxon>
        <taxon>Fungi</taxon>
        <taxon>Dikarya</taxon>
        <taxon>Ascomycota</taxon>
        <taxon>Pezizomycotina</taxon>
        <taxon>Sordariomycetes</taxon>
        <taxon>Sordariomycetidae</taxon>
        <taxon>Sordariales</taxon>
        <taxon>Lasiosphaeriaceae</taxon>
        <taxon>Apodospora</taxon>
    </lineage>
</organism>
<evidence type="ECO:0000256" key="5">
    <source>
        <dbReference type="ARBA" id="ARBA00023098"/>
    </source>
</evidence>
<name>A0AAE0I0V5_9PEZI</name>
<keyword evidence="5" id="KW-0443">Lipid metabolism</keyword>
<feature type="transmembrane region" description="Helical" evidence="8">
    <location>
        <begin position="301"/>
        <end position="330"/>
    </location>
</feature>
<reference evidence="9" key="2">
    <citation type="submission" date="2023-06" db="EMBL/GenBank/DDBJ databases">
        <authorList>
            <consortium name="Lawrence Berkeley National Laboratory"/>
            <person name="Haridas S."/>
            <person name="Hensen N."/>
            <person name="Bonometti L."/>
            <person name="Westerberg I."/>
            <person name="Brannstrom I.O."/>
            <person name="Guillou S."/>
            <person name="Cros-Aarteil S."/>
            <person name="Calhoun S."/>
            <person name="Kuo A."/>
            <person name="Mondo S."/>
            <person name="Pangilinan J."/>
            <person name="Riley R."/>
            <person name="Labutti K."/>
            <person name="Andreopoulos B."/>
            <person name="Lipzen A."/>
            <person name="Chen C."/>
            <person name="Yanf M."/>
            <person name="Daum C."/>
            <person name="Ng V."/>
            <person name="Clum A."/>
            <person name="Steindorff A."/>
            <person name="Ohm R."/>
            <person name="Martin F."/>
            <person name="Silar P."/>
            <person name="Natvig D."/>
            <person name="Lalanne C."/>
            <person name="Gautier V."/>
            <person name="Ament-Velasquez S.L."/>
            <person name="Kruys A."/>
            <person name="Hutchinson M.I."/>
            <person name="Powell A.J."/>
            <person name="Barry K."/>
            <person name="Miller A.N."/>
            <person name="Grigoriev I.V."/>
            <person name="Debuchy R."/>
            <person name="Gladieux P."/>
            <person name="Thoren M.H."/>
            <person name="Johannesson H."/>
        </authorList>
    </citation>
    <scope>NUCLEOTIDE SEQUENCE</scope>
    <source>
        <strain evidence="9">CBS 118394</strain>
    </source>
</reference>
<dbReference type="InterPro" id="IPR009617">
    <property type="entry name" value="Seipin"/>
</dbReference>
<proteinExistence type="predicted"/>
<dbReference type="AlphaFoldDB" id="A0AAE0I0V5"/>
<evidence type="ECO:0000256" key="4">
    <source>
        <dbReference type="ARBA" id="ARBA00022989"/>
    </source>
</evidence>
<dbReference type="Proteomes" id="UP001283341">
    <property type="component" value="Unassembled WGS sequence"/>
</dbReference>
<dbReference type="Pfam" id="PF06775">
    <property type="entry name" value="Seipin"/>
    <property type="match status" value="1"/>
</dbReference>
<evidence type="ECO:0000256" key="1">
    <source>
        <dbReference type="ARBA" id="ARBA00004477"/>
    </source>
</evidence>
<comment type="subcellular location">
    <subcellularLocation>
        <location evidence="1">Endoplasmic reticulum membrane</location>
        <topology evidence="1">Multi-pass membrane protein</topology>
    </subcellularLocation>
</comment>
<evidence type="ECO:0000256" key="8">
    <source>
        <dbReference type="SAM" id="Phobius"/>
    </source>
</evidence>
<keyword evidence="6 8" id="KW-0472">Membrane</keyword>
<keyword evidence="10" id="KW-1185">Reference proteome</keyword>
<gene>
    <name evidence="9" type="ORF">B0H66DRAFT_292157</name>
</gene>
<reference evidence="9" key="1">
    <citation type="journal article" date="2023" name="Mol. Phylogenet. Evol.">
        <title>Genome-scale phylogeny and comparative genomics of the fungal order Sordariales.</title>
        <authorList>
            <person name="Hensen N."/>
            <person name="Bonometti L."/>
            <person name="Westerberg I."/>
            <person name="Brannstrom I.O."/>
            <person name="Guillou S."/>
            <person name="Cros-Aarteil S."/>
            <person name="Calhoun S."/>
            <person name="Haridas S."/>
            <person name="Kuo A."/>
            <person name="Mondo S."/>
            <person name="Pangilinan J."/>
            <person name="Riley R."/>
            <person name="LaButti K."/>
            <person name="Andreopoulos B."/>
            <person name="Lipzen A."/>
            <person name="Chen C."/>
            <person name="Yan M."/>
            <person name="Daum C."/>
            <person name="Ng V."/>
            <person name="Clum A."/>
            <person name="Steindorff A."/>
            <person name="Ohm R.A."/>
            <person name="Martin F."/>
            <person name="Silar P."/>
            <person name="Natvig D.O."/>
            <person name="Lalanne C."/>
            <person name="Gautier V."/>
            <person name="Ament-Velasquez S.L."/>
            <person name="Kruys A."/>
            <person name="Hutchinson M.I."/>
            <person name="Powell A.J."/>
            <person name="Barry K."/>
            <person name="Miller A.N."/>
            <person name="Grigoriev I.V."/>
            <person name="Debuchy R."/>
            <person name="Gladieux P."/>
            <person name="Hiltunen Thoren M."/>
            <person name="Johannesson H."/>
        </authorList>
    </citation>
    <scope>NUCLEOTIDE SEQUENCE</scope>
    <source>
        <strain evidence="9">CBS 118394</strain>
    </source>
</reference>
<accession>A0AAE0I0V5</accession>
<evidence type="ECO:0000256" key="2">
    <source>
        <dbReference type="ARBA" id="ARBA00022692"/>
    </source>
</evidence>
<dbReference type="EMBL" id="JAUEDM010000005">
    <property type="protein sequence ID" value="KAK3316346.1"/>
    <property type="molecule type" value="Genomic_DNA"/>
</dbReference>
<evidence type="ECO:0000256" key="3">
    <source>
        <dbReference type="ARBA" id="ARBA00022824"/>
    </source>
</evidence>
<dbReference type="GO" id="GO:0005789">
    <property type="term" value="C:endoplasmic reticulum membrane"/>
    <property type="evidence" value="ECO:0007669"/>
    <property type="project" value="UniProtKB-SubCell"/>
</dbReference>
<evidence type="ECO:0000313" key="10">
    <source>
        <dbReference type="Proteomes" id="UP001283341"/>
    </source>
</evidence>
<feature type="compositionally biased region" description="Acidic residues" evidence="7">
    <location>
        <begin position="409"/>
        <end position="420"/>
    </location>
</feature>
<evidence type="ECO:0000313" key="9">
    <source>
        <dbReference type="EMBL" id="KAK3316346.1"/>
    </source>
</evidence>